<evidence type="ECO:0000256" key="1">
    <source>
        <dbReference type="ARBA" id="ARBA00022603"/>
    </source>
</evidence>
<dbReference type="InterPro" id="IPR029063">
    <property type="entry name" value="SAM-dependent_MTases_sf"/>
</dbReference>
<dbReference type="SUPFAM" id="SSF53335">
    <property type="entry name" value="S-adenosyl-L-methionine-dependent methyltransferases"/>
    <property type="match status" value="1"/>
</dbReference>
<protein>
    <submittedName>
        <fullName evidence="4">Methyltransferase</fullName>
    </submittedName>
</protein>
<keyword evidence="3" id="KW-0949">S-adenosyl-L-methionine</keyword>
<dbReference type="GO" id="GO:0008757">
    <property type="term" value="F:S-adenosylmethionine-dependent methyltransferase activity"/>
    <property type="evidence" value="ECO:0007669"/>
    <property type="project" value="TreeGrafter"/>
</dbReference>
<dbReference type="GO" id="GO:0032259">
    <property type="term" value="P:methylation"/>
    <property type="evidence" value="ECO:0007669"/>
    <property type="project" value="UniProtKB-KW"/>
</dbReference>
<dbReference type="InterPro" id="IPR050362">
    <property type="entry name" value="Cation-dep_OMT"/>
</dbReference>
<dbReference type="PANTHER" id="PTHR10509:SF14">
    <property type="entry name" value="CAFFEOYL-COA O-METHYLTRANSFERASE 3-RELATED"/>
    <property type="match status" value="1"/>
</dbReference>
<dbReference type="InterPro" id="IPR002935">
    <property type="entry name" value="SAM_O-MeTrfase"/>
</dbReference>
<name>A0A1P9WSE7_9BACT</name>
<dbReference type="GO" id="GO:0008171">
    <property type="term" value="F:O-methyltransferase activity"/>
    <property type="evidence" value="ECO:0007669"/>
    <property type="project" value="InterPro"/>
</dbReference>
<organism evidence="4 5">
    <name type="scientific">Spirosoma montaniterrae</name>
    <dbReference type="NCBI Taxonomy" id="1178516"/>
    <lineage>
        <taxon>Bacteria</taxon>
        <taxon>Pseudomonadati</taxon>
        <taxon>Bacteroidota</taxon>
        <taxon>Cytophagia</taxon>
        <taxon>Cytophagales</taxon>
        <taxon>Cytophagaceae</taxon>
        <taxon>Spirosoma</taxon>
    </lineage>
</organism>
<dbReference type="PROSITE" id="PS51682">
    <property type="entry name" value="SAM_OMT_I"/>
    <property type="match status" value="1"/>
</dbReference>
<dbReference type="Pfam" id="PF01596">
    <property type="entry name" value="Methyltransf_3"/>
    <property type="match status" value="1"/>
</dbReference>
<dbReference type="AlphaFoldDB" id="A0A1P9WSE7"/>
<dbReference type="PANTHER" id="PTHR10509">
    <property type="entry name" value="O-METHYLTRANSFERASE-RELATED"/>
    <property type="match status" value="1"/>
</dbReference>
<proteinExistence type="predicted"/>
<gene>
    <name evidence="4" type="ORF">AWR27_02380</name>
</gene>
<keyword evidence="2 4" id="KW-0808">Transferase</keyword>
<dbReference type="Proteomes" id="UP000187941">
    <property type="component" value="Chromosome"/>
</dbReference>
<evidence type="ECO:0000256" key="3">
    <source>
        <dbReference type="ARBA" id="ARBA00022691"/>
    </source>
</evidence>
<evidence type="ECO:0000313" key="4">
    <source>
        <dbReference type="EMBL" id="AQG78287.1"/>
    </source>
</evidence>
<evidence type="ECO:0000256" key="2">
    <source>
        <dbReference type="ARBA" id="ARBA00022679"/>
    </source>
</evidence>
<keyword evidence="5" id="KW-1185">Reference proteome</keyword>
<sequence>MDFLPPDLTAYAEAHTSPESDLLARLNRNTRAQVIAPRMLSGQLQGRFLSMISWMIRPRRVLEIGTYTGYSALCLAEGLTDDGQLITLEQNEELEDFARAYWRQSPLGHRIELRIGNAVDLIPAIDETFDLVFIDADKRNLSIYFELVFNKIRPGGFLLADNVLWSGKVIEPVKPADEDTRAVVAFNQKIQDDPRVDNVLLPIRDGIMLARKR</sequence>
<reference evidence="4 5" key="1">
    <citation type="submission" date="2016-01" db="EMBL/GenBank/DDBJ databases">
        <authorList>
            <person name="Oliw E.H."/>
        </authorList>
    </citation>
    <scope>NUCLEOTIDE SEQUENCE [LARGE SCALE GENOMIC DNA]</scope>
    <source>
        <strain evidence="4 5">DY10</strain>
    </source>
</reference>
<dbReference type="KEGG" id="smon:AWR27_02380"/>
<keyword evidence="1 4" id="KW-0489">Methyltransferase</keyword>
<dbReference type="RefSeq" id="WP_077129709.1">
    <property type="nucleotide sequence ID" value="NZ_CP014263.1"/>
</dbReference>
<evidence type="ECO:0000313" key="5">
    <source>
        <dbReference type="Proteomes" id="UP000187941"/>
    </source>
</evidence>
<dbReference type="CDD" id="cd02440">
    <property type="entry name" value="AdoMet_MTases"/>
    <property type="match status" value="1"/>
</dbReference>
<dbReference type="STRING" id="1178516.AWR27_02380"/>
<dbReference type="EMBL" id="CP014263">
    <property type="protein sequence ID" value="AQG78287.1"/>
    <property type="molecule type" value="Genomic_DNA"/>
</dbReference>
<accession>A0A1P9WSE7</accession>
<dbReference type="Gene3D" id="3.40.50.150">
    <property type="entry name" value="Vaccinia Virus protein VP39"/>
    <property type="match status" value="1"/>
</dbReference>
<dbReference type="OrthoDB" id="9799672at2"/>